<evidence type="ECO:0000256" key="2">
    <source>
        <dbReference type="ARBA" id="ARBA00005384"/>
    </source>
</evidence>
<evidence type="ECO:0000256" key="5">
    <source>
        <dbReference type="ARBA" id="ARBA00023015"/>
    </source>
</evidence>
<comment type="similarity">
    <text evidence="2">In the C-terminal section; belongs to the class-I pyridoxal-phosphate-dependent aminotransferase family.</text>
</comment>
<keyword evidence="10" id="KW-1185">Reference proteome</keyword>
<reference evidence="9 10" key="1">
    <citation type="submission" date="2019-05" db="EMBL/GenBank/DDBJ databases">
        <title>We sequenced the genome of Paenibacillus hemerocallicola KCTC 33185 for further insight into its adaptation and study the phylogeny of Paenibacillus.</title>
        <authorList>
            <person name="Narsing Rao M.P."/>
        </authorList>
    </citation>
    <scope>NUCLEOTIDE SEQUENCE [LARGE SCALE GENOMIC DNA]</scope>
    <source>
        <strain evidence="9 10">KCTC 33185</strain>
    </source>
</reference>
<keyword evidence="9" id="KW-0808">Transferase</keyword>
<evidence type="ECO:0000256" key="3">
    <source>
        <dbReference type="ARBA" id="ARBA00022576"/>
    </source>
</evidence>
<dbReference type="SUPFAM" id="SSF46785">
    <property type="entry name" value="Winged helix' DNA-binding domain"/>
    <property type="match status" value="1"/>
</dbReference>
<dbReference type="GO" id="GO:0003677">
    <property type="term" value="F:DNA binding"/>
    <property type="evidence" value="ECO:0007669"/>
    <property type="project" value="UniProtKB-KW"/>
</dbReference>
<dbReference type="SMART" id="SM00345">
    <property type="entry name" value="HTH_GNTR"/>
    <property type="match status" value="1"/>
</dbReference>
<dbReference type="Pfam" id="PF00155">
    <property type="entry name" value="Aminotran_1_2"/>
    <property type="match status" value="1"/>
</dbReference>
<dbReference type="CDD" id="cd00609">
    <property type="entry name" value="AAT_like"/>
    <property type="match status" value="1"/>
</dbReference>
<dbReference type="OrthoDB" id="9802601at2"/>
<proteinExistence type="inferred from homology"/>
<dbReference type="GO" id="GO:0003700">
    <property type="term" value="F:DNA-binding transcription factor activity"/>
    <property type="evidence" value="ECO:0007669"/>
    <property type="project" value="InterPro"/>
</dbReference>
<dbReference type="InterPro" id="IPR015424">
    <property type="entry name" value="PyrdxlP-dep_Trfase"/>
</dbReference>
<dbReference type="InterPro" id="IPR051446">
    <property type="entry name" value="HTH_trans_reg/aminotransferase"/>
</dbReference>
<dbReference type="Gene3D" id="3.40.640.10">
    <property type="entry name" value="Type I PLP-dependent aspartate aminotransferase-like (Major domain)"/>
    <property type="match status" value="1"/>
</dbReference>
<organism evidence="9 10">
    <name type="scientific">Paenibacillus hemerocallicola</name>
    <dbReference type="NCBI Taxonomy" id="1172614"/>
    <lineage>
        <taxon>Bacteria</taxon>
        <taxon>Bacillati</taxon>
        <taxon>Bacillota</taxon>
        <taxon>Bacilli</taxon>
        <taxon>Bacillales</taxon>
        <taxon>Paenibacillaceae</taxon>
        <taxon>Paenibacillus</taxon>
    </lineage>
</organism>
<accession>A0A5C4SWX4</accession>
<dbReference type="InterPro" id="IPR004839">
    <property type="entry name" value="Aminotransferase_I/II_large"/>
</dbReference>
<evidence type="ECO:0000256" key="7">
    <source>
        <dbReference type="ARBA" id="ARBA00023163"/>
    </source>
</evidence>
<keyword evidence="3 9" id="KW-0032">Aminotransferase</keyword>
<dbReference type="EMBL" id="VDCQ01000087">
    <property type="protein sequence ID" value="TNJ60045.1"/>
    <property type="molecule type" value="Genomic_DNA"/>
</dbReference>
<evidence type="ECO:0000256" key="4">
    <source>
        <dbReference type="ARBA" id="ARBA00022898"/>
    </source>
</evidence>
<evidence type="ECO:0000256" key="6">
    <source>
        <dbReference type="ARBA" id="ARBA00023125"/>
    </source>
</evidence>
<dbReference type="GO" id="GO:0008483">
    <property type="term" value="F:transaminase activity"/>
    <property type="evidence" value="ECO:0007669"/>
    <property type="project" value="UniProtKB-KW"/>
</dbReference>
<dbReference type="CDD" id="cd07377">
    <property type="entry name" value="WHTH_GntR"/>
    <property type="match status" value="1"/>
</dbReference>
<dbReference type="InterPro" id="IPR000524">
    <property type="entry name" value="Tscrpt_reg_HTH_GntR"/>
</dbReference>
<feature type="domain" description="HTH gntR-type" evidence="8">
    <location>
        <begin position="1"/>
        <end position="68"/>
    </location>
</feature>
<dbReference type="PROSITE" id="PS50949">
    <property type="entry name" value="HTH_GNTR"/>
    <property type="match status" value="1"/>
</dbReference>
<keyword evidence="4" id="KW-0663">Pyridoxal phosphate</keyword>
<dbReference type="InterPro" id="IPR036390">
    <property type="entry name" value="WH_DNA-bd_sf"/>
</dbReference>
<dbReference type="SUPFAM" id="SSF53383">
    <property type="entry name" value="PLP-dependent transferases"/>
    <property type="match status" value="1"/>
</dbReference>
<evidence type="ECO:0000313" key="9">
    <source>
        <dbReference type="EMBL" id="TNJ60045.1"/>
    </source>
</evidence>
<dbReference type="PANTHER" id="PTHR46577:SF1">
    <property type="entry name" value="HTH-TYPE TRANSCRIPTIONAL REGULATORY PROTEIN GABR"/>
    <property type="match status" value="1"/>
</dbReference>
<keyword evidence="7" id="KW-0804">Transcription</keyword>
<dbReference type="InterPro" id="IPR015421">
    <property type="entry name" value="PyrdxlP-dep_Trfase_major"/>
</dbReference>
<dbReference type="RefSeq" id="WP_139607179.1">
    <property type="nucleotide sequence ID" value="NZ_VDCQ01000087.1"/>
</dbReference>
<keyword evidence="5" id="KW-0805">Transcription regulation</keyword>
<comment type="cofactor">
    <cofactor evidence="1">
        <name>pyridoxal 5'-phosphate</name>
        <dbReference type="ChEBI" id="CHEBI:597326"/>
    </cofactor>
</comment>
<protein>
    <submittedName>
        <fullName evidence="9">PLP-dependent aminotransferase family protein</fullName>
    </submittedName>
</protein>
<dbReference type="InterPro" id="IPR036388">
    <property type="entry name" value="WH-like_DNA-bd_sf"/>
</dbReference>
<evidence type="ECO:0000259" key="8">
    <source>
        <dbReference type="PROSITE" id="PS50949"/>
    </source>
</evidence>
<dbReference type="PANTHER" id="PTHR46577">
    <property type="entry name" value="HTH-TYPE TRANSCRIPTIONAL REGULATORY PROTEIN GABR"/>
    <property type="match status" value="1"/>
</dbReference>
<evidence type="ECO:0000313" key="10">
    <source>
        <dbReference type="Proteomes" id="UP000307943"/>
    </source>
</evidence>
<dbReference type="GO" id="GO:0030170">
    <property type="term" value="F:pyridoxal phosphate binding"/>
    <property type="evidence" value="ECO:0007669"/>
    <property type="project" value="InterPro"/>
</dbReference>
<gene>
    <name evidence="9" type="ORF">FE784_36560</name>
</gene>
<sequence>MLYEEIVDQMVKRIEEGLLKPGNRLPSIRALTQDFACSKNTVIKAYIELEKRHIIYSVPQSGYYVVEGYRGREKTEEMRATIDFLSAGPDRHAMPYRDFQHCINQAIERYKEEMFTYADIQGLHSLRVQLARHLQELQVFTVPERIYVVTGSQQALHLLVSLPFPNGKHNICLEQPTHAGFIESIRQHGMAAYGIEVGNEGIDLKQLEQLFKHRDIKLFYTVSRFHNPTGYSHTNEARRRIVELAQQYDVYIMEDDYMGDLDSNAKADPMFAYDPSGRVIYVKSFSKVMLPGLRLGLAVLPDTLREAYLRAKFAADVHTPMLTQGALEIYLQSGMFNAHIDRMRQMYSRKATLLQQAFQAWLPAVATYSGSLSGFYSTVGLPVPIKARQLLEYLKNQHVLVDHAERMYLPDFAKDNVIRLSISQVEEGLIEKGVQIIARGIAELLSRRTEVKFVSKDPNACPPA</sequence>
<dbReference type="Proteomes" id="UP000307943">
    <property type="component" value="Unassembled WGS sequence"/>
</dbReference>
<dbReference type="Pfam" id="PF00392">
    <property type="entry name" value="GntR"/>
    <property type="match status" value="1"/>
</dbReference>
<comment type="caution">
    <text evidence="9">The sequence shown here is derived from an EMBL/GenBank/DDBJ whole genome shotgun (WGS) entry which is preliminary data.</text>
</comment>
<evidence type="ECO:0000256" key="1">
    <source>
        <dbReference type="ARBA" id="ARBA00001933"/>
    </source>
</evidence>
<keyword evidence="6" id="KW-0238">DNA-binding</keyword>
<name>A0A5C4SWX4_9BACL</name>
<dbReference type="Gene3D" id="1.10.10.10">
    <property type="entry name" value="Winged helix-like DNA-binding domain superfamily/Winged helix DNA-binding domain"/>
    <property type="match status" value="1"/>
</dbReference>
<dbReference type="AlphaFoldDB" id="A0A5C4SWX4"/>